<dbReference type="RefSeq" id="WP_235066085.1">
    <property type="nucleotide sequence ID" value="NZ_JAKFGM010000001.1"/>
</dbReference>
<dbReference type="InterPro" id="IPR002933">
    <property type="entry name" value="Peptidase_M20"/>
</dbReference>
<dbReference type="PANTHER" id="PTHR43808:SF9">
    <property type="entry name" value="BLL0789 PROTEIN"/>
    <property type="match status" value="1"/>
</dbReference>
<dbReference type="Pfam" id="PF01546">
    <property type="entry name" value="Peptidase_M20"/>
    <property type="match status" value="1"/>
</dbReference>
<protein>
    <submittedName>
        <fullName evidence="5">Hydrolase</fullName>
    </submittedName>
</protein>
<keyword evidence="2 5" id="KW-0378">Hydrolase</keyword>
<dbReference type="EMBL" id="JAKFGM010000001">
    <property type="protein sequence ID" value="MCF2513577.1"/>
    <property type="molecule type" value="Genomic_DNA"/>
</dbReference>
<keyword evidence="6" id="KW-1185">Reference proteome</keyword>
<keyword evidence="1" id="KW-0479">Metal-binding</keyword>
<dbReference type="AlphaFoldDB" id="A0A9X1TX79"/>
<organism evidence="5 6">
    <name type="scientific">Sphingomonas cremea</name>
    <dbReference type="NCBI Taxonomy" id="2904799"/>
    <lineage>
        <taxon>Bacteria</taxon>
        <taxon>Pseudomonadati</taxon>
        <taxon>Pseudomonadota</taxon>
        <taxon>Alphaproteobacteria</taxon>
        <taxon>Sphingomonadales</taxon>
        <taxon>Sphingomonadaceae</taxon>
        <taxon>Sphingomonas</taxon>
    </lineage>
</organism>
<evidence type="ECO:0000256" key="3">
    <source>
        <dbReference type="PIRSR" id="PIRSR037238-1"/>
    </source>
</evidence>
<comment type="caution">
    <text evidence="5">The sequence shown here is derived from an EMBL/GenBank/DDBJ whole genome shotgun (WGS) entry which is preliminary data.</text>
</comment>
<evidence type="ECO:0000313" key="6">
    <source>
        <dbReference type="Proteomes" id="UP001139410"/>
    </source>
</evidence>
<dbReference type="NCBIfam" id="NF005602">
    <property type="entry name" value="PRK07338.1"/>
    <property type="match status" value="1"/>
</dbReference>
<feature type="active site" description="Proton acceptor" evidence="3">
    <location>
        <position position="165"/>
    </location>
</feature>
<dbReference type="InterPro" id="IPR050072">
    <property type="entry name" value="Peptidase_M20A"/>
</dbReference>
<accession>A0A9X1TX79</accession>
<gene>
    <name evidence="5" type="ORF">LVY65_00650</name>
</gene>
<dbReference type="PIRSF" id="PIRSF037238">
    <property type="entry name" value="Carboxypeptidase_G2"/>
    <property type="match status" value="1"/>
</dbReference>
<name>A0A9X1TX79_9SPHN</name>
<evidence type="ECO:0000259" key="4">
    <source>
        <dbReference type="Pfam" id="PF07687"/>
    </source>
</evidence>
<dbReference type="InterPro" id="IPR036264">
    <property type="entry name" value="Bact_exopeptidase_dim_dom"/>
</dbReference>
<sequence>MEGLSQIERDCVAHATAEEMLQQVEAWSAINSGSRNLDGLASVAYLLTEAFAELPGELRMLEPAPVDAIDSAGKPYQVAHGRNLHLTVRPGAPVQLLFTGHMDTVFGVDHPFQSLNWLEPGKVLNGPGVADMKGGIAVMLAALKAVEASPIAAQLGYEVVINSDEEVGSLGSASLIAEAAKGKRAALTYEPSALPDGTLAGARPGSGNFSFTFTGRSAHAGRNPEDGRNALVAAADLALRLKKGVGPRLSINPAKIDGGSPNNVVPDLAILRVNLRPATLDDQARAQGLIDDAAATVAAEHDVQIHVHGHFARPPKPITPETEALFAMVQKAGADLGQSIGWKPTGGVCDGNNIAACGVPVIDTMGVRGGSIHSMEEYLIVESLAERAALSALTILRLAEGA</sequence>
<proteinExistence type="predicted"/>
<dbReference type="Pfam" id="PF07687">
    <property type="entry name" value="M20_dimer"/>
    <property type="match status" value="1"/>
</dbReference>
<dbReference type="SUPFAM" id="SSF55031">
    <property type="entry name" value="Bacterial exopeptidase dimerisation domain"/>
    <property type="match status" value="1"/>
</dbReference>
<dbReference type="InterPro" id="IPR011650">
    <property type="entry name" value="Peptidase_M20_dimer"/>
</dbReference>
<dbReference type="Proteomes" id="UP001139410">
    <property type="component" value="Unassembled WGS sequence"/>
</dbReference>
<evidence type="ECO:0000313" key="5">
    <source>
        <dbReference type="EMBL" id="MCF2513577.1"/>
    </source>
</evidence>
<dbReference type="Gene3D" id="3.40.630.10">
    <property type="entry name" value="Zn peptidases"/>
    <property type="match status" value="1"/>
</dbReference>
<dbReference type="Gene3D" id="3.30.70.360">
    <property type="match status" value="1"/>
</dbReference>
<dbReference type="SUPFAM" id="SSF53187">
    <property type="entry name" value="Zn-dependent exopeptidases"/>
    <property type="match status" value="1"/>
</dbReference>
<dbReference type="PANTHER" id="PTHR43808">
    <property type="entry name" value="ACETYLORNITHINE DEACETYLASE"/>
    <property type="match status" value="1"/>
</dbReference>
<feature type="active site" evidence="3">
    <location>
        <position position="103"/>
    </location>
</feature>
<evidence type="ECO:0000256" key="1">
    <source>
        <dbReference type="ARBA" id="ARBA00022723"/>
    </source>
</evidence>
<dbReference type="InterPro" id="IPR017150">
    <property type="entry name" value="Pept_M20_glutamate_carboxypep"/>
</dbReference>
<reference evidence="5" key="1">
    <citation type="submission" date="2022-01" db="EMBL/GenBank/DDBJ databases">
        <authorList>
            <person name="Jo J.-H."/>
            <person name="Im W.-T."/>
        </authorList>
    </citation>
    <scope>NUCLEOTIDE SEQUENCE</scope>
    <source>
        <strain evidence="5">G124</strain>
    </source>
</reference>
<feature type="domain" description="Peptidase M20 dimerisation" evidence="4">
    <location>
        <begin position="202"/>
        <end position="301"/>
    </location>
</feature>
<evidence type="ECO:0000256" key="2">
    <source>
        <dbReference type="ARBA" id="ARBA00022801"/>
    </source>
</evidence>
<dbReference type="GO" id="GO:0016787">
    <property type="term" value="F:hydrolase activity"/>
    <property type="evidence" value="ECO:0007669"/>
    <property type="project" value="UniProtKB-KW"/>
</dbReference>
<dbReference type="GO" id="GO:0046872">
    <property type="term" value="F:metal ion binding"/>
    <property type="evidence" value="ECO:0007669"/>
    <property type="project" value="UniProtKB-KW"/>
</dbReference>